<dbReference type="AlphaFoldDB" id="A0A1I5R8X4"/>
<dbReference type="STRING" id="1465490.SAMN05444277_101137"/>
<sequence length="136" mass="15013">MTSEIIYKGSLRTEAKHLQSNTIIETDAPTDNQGKGERFSPTDLLATSLGSCMLTIMGIKARDMNISLEGTEVSIQKNMKSEPRRVGGIDVRFNFPASLTLDDKEKAILERAALTCPVAKSIHPDIEMNVDFGWKN</sequence>
<dbReference type="InterPro" id="IPR003718">
    <property type="entry name" value="OsmC/Ohr_fam"/>
</dbReference>
<dbReference type="Proteomes" id="UP000199031">
    <property type="component" value="Unassembled WGS sequence"/>
</dbReference>
<dbReference type="SUPFAM" id="SSF82784">
    <property type="entry name" value="OsmC-like"/>
    <property type="match status" value="1"/>
</dbReference>
<dbReference type="InterPro" id="IPR036102">
    <property type="entry name" value="OsmC/Ohrsf"/>
</dbReference>
<evidence type="ECO:0000313" key="1">
    <source>
        <dbReference type="EMBL" id="SFP54969.1"/>
    </source>
</evidence>
<keyword evidence="2" id="KW-1185">Reference proteome</keyword>
<dbReference type="OrthoDB" id="290036at2"/>
<reference evidence="1 2" key="1">
    <citation type="submission" date="2016-10" db="EMBL/GenBank/DDBJ databases">
        <authorList>
            <person name="de Groot N.N."/>
        </authorList>
    </citation>
    <scope>NUCLEOTIDE SEQUENCE [LARGE SCALE GENOMIC DNA]</scope>
    <source>
        <strain evidence="1 2">DSM 28286</strain>
    </source>
</reference>
<gene>
    <name evidence="1" type="ORF">SAMN05444277_101137</name>
</gene>
<dbReference type="Gene3D" id="3.30.300.20">
    <property type="match status" value="1"/>
</dbReference>
<accession>A0A1I5R8X4</accession>
<dbReference type="Pfam" id="PF02566">
    <property type="entry name" value="OsmC"/>
    <property type="match status" value="1"/>
</dbReference>
<dbReference type="PANTHER" id="PTHR39624">
    <property type="entry name" value="PROTEIN INVOLVED IN RIMO-MEDIATED BETA-METHYLTHIOLATION OF RIBOSOMAL PROTEIN S12 YCAO"/>
    <property type="match status" value="1"/>
</dbReference>
<dbReference type="PANTHER" id="PTHR39624:SF2">
    <property type="entry name" value="OSMC-LIKE PROTEIN"/>
    <property type="match status" value="1"/>
</dbReference>
<organism evidence="1 2">
    <name type="scientific">Parafilimonas terrae</name>
    <dbReference type="NCBI Taxonomy" id="1465490"/>
    <lineage>
        <taxon>Bacteria</taxon>
        <taxon>Pseudomonadati</taxon>
        <taxon>Bacteroidota</taxon>
        <taxon>Chitinophagia</taxon>
        <taxon>Chitinophagales</taxon>
        <taxon>Chitinophagaceae</taxon>
        <taxon>Parafilimonas</taxon>
    </lineage>
</organism>
<dbReference type="InterPro" id="IPR015946">
    <property type="entry name" value="KH_dom-like_a/b"/>
</dbReference>
<dbReference type="RefSeq" id="WP_090653486.1">
    <property type="nucleotide sequence ID" value="NZ_FOXQ01000001.1"/>
</dbReference>
<dbReference type="EMBL" id="FOXQ01000001">
    <property type="protein sequence ID" value="SFP54969.1"/>
    <property type="molecule type" value="Genomic_DNA"/>
</dbReference>
<name>A0A1I5R8X4_9BACT</name>
<evidence type="ECO:0000313" key="2">
    <source>
        <dbReference type="Proteomes" id="UP000199031"/>
    </source>
</evidence>
<proteinExistence type="predicted"/>
<protein>
    <submittedName>
        <fullName evidence="1">Uncharacterized OsmC-related protein</fullName>
    </submittedName>
</protein>